<feature type="signal peptide" evidence="2">
    <location>
        <begin position="1"/>
        <end position="26"/>
    </location>
</feature>
<comment type="caution">
    <text evidence="4">The sequence shown here is derived from an EMBL/GenBank/DDBJ whole genome shotgun (WGS) entry which is preliminary data.</text>
</comment>
<keyword evidence="2" id="KW-0732">Signal</keyword>
<evidence type="ECO:0000313" key="4">
    <source>
        <dbReference type="EMBL" id="KAL0966375.1"/>
    </source>
</evidence>
<dbReference type="SUPFAM" id="SSF54117">
    <property type="entry name" value="Interleukin 8-like chemokines"/>
    <property type="match status" value="1"/>
</dbReference>
<gene>
    <name evidence="4" type="ORF">UPYG_G00294520</name>
</gene>
<dbReference type="AlphaFoldDB" id="A0ABD0W5T5"/>
<accession>A0ABD0W5T5</accession>
<dbReference type="GO" id="GO:0005125">
    <property type="term" value="F:cytokine activity"/>
    <property type="evidence" value="ECO:0007669"/>
    <property type="project" value="UniProtKB-KW"/>
</dbReference>
<dbReference type="Proteomes" id="UP001557470">
    <property type="component" value="Unassembled WGS sequence"/>
</dbReference>
<dbReference type="GO" id="GO:0005615">
    <property type="term" value="C:extracellular space"/>
    <property type="evidence" value="ECO:0007669"/>
    <property type="project" value="UniProtKB-KW"/>
</dbReference>
<keyword evidence="1" id="KW-0202">Cytokine</keyword>
<evidence type="ECO:0000259" key="3">
    <source>
        <dbReference type="Pfam" id="PF00048"/>
    </source>
</evidence>
<proteinExistence type="predicted"/>
<dbReference type="EMBL" id="JAGEUA010000009">
    <property type="protein sequence ID" value="KAL0966375.1"/>
    <property type="molecule type" value="Genomic_DNA"/>
</dbReference>
<sequence>MQCFRPMACLTIFAVILSLMATSTEANNKIHNCCTEVSRQKITATIIGARVQKKNLPCVNAIIFETVDGEVCSHWKEDWVRKAFFQLENARKLMISLNATTILPGDKSVNTSP</sequence>
<evidence type="ECO:0000256" key="2">
    <source>
        <dbReference type="SAM" id="SignalP"/>
    </source>
</evidence>
<evidence type="ECO:0000313" key="5">
    <source>
        <dbReference type="Proteomes" id="UP001557470"/>
    </source>
</evidence>
<organism evidence="4 5">
    <name type="scientific">Umbra pygmaea</name>
    <name type="common">Eastern mudminnow</name>
    <dbReference type="NCBI Taxonomy" id="75934"/>
    <lineage>
        <taxon>Eukaryota</taxon>
        <taxon>Metazoa</taxon>
        <taxon>Chordata</taxon>
        <taxon>Craniata</taxon>
        <taxon>Vertebrata</taxon>
        <taxon>Euteleostomi</taxon>
        <taxon>Actinopterygii</taxon>
        <taxon>Neopterygii</taxon>
        <taxon>Teleostei</taxon>
        <taxon>Protacanthopterygii</taxon>
        <taxon>Esociformes</taxon>
        <taxon>Umbridae</taxon>
        <taxon>Umbra</taxon>
    </lineage>
</organism>
<feature type="domain" description="Chemokine interleukin-8-like" evidence="3">
    <location>
        <begin position="32"/>
        <end position="84"/>
    </location>
</feature>
<evidence type="ECO:0000256" key="1">
    <source>
        <dbReference type="ARBA" id="ARBA00022514"/>
    </source>
</evidence>
<dbReference type="Pfam" id="PF00048">
    <property type="entry name" value="IL8"/>
    <property type="match status" value="1"/>
</dbReference>
<reference evidence="4 5" key="1">
    <citation type="submission" date="2024-06" db="EMBL/GenBank/DDBJ databases">
        <authorList>
            <person name="Pan Q."/>
            <person name="Wen M."/>
            <person name="Jouanno E."/>
            <person name="Zahm M."/>
            <person name="Klopp C."/>
            <person name="Cabau C."/>
            <person name="Louis A."/>
            <person name="Berthelot C."/>
            <person name="Parey E."/>
            <person name="Roest Crollius H."/>
            <person name="Montfort J."/>
            <person name="Robinson-Rechavi M."/>
            <person name="Bouchez O."/>
            <person name="Lampietro C."/>
            <person name="Lopez Roques C."/>
            <person name="Donnadieu C."/>
            <person name="Postlethwait J."/>
            <person name="Bobe J."/>
            <person name="Verreycken H."/>
            <person name="Guiguen Y."/>
        </authorList>
    </citation>
    <scope>NUCLEOTIDE SEQUENCE [LARGE SCALE GENOMIC DNA]</scope>
    <source>
        <strain evidence="4">Up_M1</strain>
        <tissue evidence="4">Testis</tissue>
    </source>
</reference>
<dbReference type="Gene3D" id="2.40.50.40">
    <property type="match status" value="1"/>
</dbReference>
<protein>
    <recommendedName>
        <fullName evidence="3">Chemokine interleukin-8-like domain-containing protein</fullName>
    </recommendedName>
</protein>
<feature type="chain" id="PRO_5044827896" description="Chemokine interleukin-8-like domain-containing protein" evidence="2">
    <location>
        <begin position="27"/>
        <end position="113"/>
    </location>
</feature>
<name>A0ABD0W5T5_UMBPY</name>
<keyword evidence="5" id="KW-1185">Reference proteome</keyword>
<dbReference type="InterPro" id="IPR036048">
    <property type="entry name" value="Interleukin_8-like_sf"/>
</dbReference>
<dbReference type="InterPro" id="IPR001811">
    <property type="entry name" value="Chemokine_IL8-like_dom"/>
</dbReference>